<comment type="caution">
    <text evidence="6">The sequence shown here is derived from an EMBL/GenBank/DDBJ whole genome shotgun (WGS) entry which is preliminary data.</text>
</comment>
<dbReference type="GO" id="GO:0016491">
    <property type="term" value="F:oxidoreductase activity"/>
    <property type="evidence" value="ECO:0007669"/>
    <property type="project" value="UniProtKB-KW"/>
</dbReference>
<dbReference type="EMBL" id="JAULSW010000009">
    <property type="protein sequence ID" value="KAK3370432.1"/>
    <property type="molecule type" value="Genomic_DNA"/>
</dbReference>
<accession>A0AAE0K6D4</accession>
<dbReference type="AlphaFoldDB" id="A0AAE0K6D4"/>
<dbReference type="InterPro" id="IPR001155">
    <property type="entry name" value="OxRdtase_FMN_N"/>
</dbReference>
<dbReference type="InterPro" id="IPR051799">
    <property type="entry name" value="NADH_flavin_oxidoreductase"/>
</dbReference>
<dbReference type="PANTHER" id="PTHR43656">
    <property type="entry name" value="BINDING OXIDOREDUCTASE, PUTATIVE (AFU_ORTHOLOGUE AFUA_2G08260)-RELATED"/>
    <property type="match status" value="1"/>
</dbReference>
<sequence>MMAARYLSPPGFDPSPLATPLPFHFSDRTSPNRFMKAAMTEYLATWHPTDPSQRGIPDSRLINLYSAWAAGGFGLVITGNIIIDPSHLEKEGNMIIPLSSPFSGPRFSGFSSLASSTKKSSSVGSLLLGQLNHPGRQTQSKYQPDPVSASDVHLDKVIFGSAAFSKPHPASLDEIAHIVESFIYAAVYLEQAGWDGVELHAAHGYLLAQFLSETTNRRTDAYGGSLVNRARIITEIAAGMKERTKKGFILGIKINSVEFQEHGFTVDDAAELCELLERNGFDFVELSGGTYEDMGLHHRRESTRAREAFFLDFAERIVPKLKDTKVIVTGGLRSAGAMVDALRTVDGVGLGRPACTEPDLPRGILEGRVEGCLKAAGLDEDDFGATAGFSALQMRLLAMGREPLDPSREEEMKSLLSWGRMLDSLAAGENFVF</sequence>
<dbReference type="InterPro" id="IPR013785">
    <property type="entry name" value="Aldolase_TIM"/>
</dbReference>
<evidence type="ECO:0000313" key="7">
    <source>
        <dbReference type="Proteomes" id="UP001285441"/>
    </source>
</evidence>
<evidence type="ECO:0000256" key="1">
    <source>
        <dbReference type="ARBA" id="ARBA00005979"/>
    </source>
</evidence>
<reference evidence="6" key="2">
    <citation type="submission" date="2023-06" db="EMBL/GenBank/DDBJ databases">
        <authorList>
            <consortium name="Lawrence Berkeley National Laboratory"/>
            <person name="Haridas S."/>
            <person name="Hensen N."/>
            <person name="Bonometti L."/>
            <person name="Westerberg I."/>
            <person name="Brannstrom I.O."/>
            <person name="Guillou S."/>
            <person name="Cros-Aarteil S."/>
            <person name="Calhoun S."/>
            <person name="Kuo A."/>
            <person name="Mondo S."/>
            <person name="Pangilinan J."/>
            <person name="Riley R."/>
            <person name="LaButti K."/>
            <person name="Andreopoulos B."/>
            <person name="Lipzen A."/>
            <person name="Chen C."/>
            <person name="Yanf M."/>
            <person name="Daum C."/>
            <person name="Ng V."/>
            <person name="Clum A."/>
            <person name="Steindorff A."/>
            <person name="Ohm R."/>
            <person name="Martin F."/>
            <person name="Silar P."/>
            <person name="Natvig D."/>
            <person name="Lalanne C."/>
            <person name="Gautier V."/>
            <person name="Ament-velasquez S.L."/>
            <person name="Kruys A."/>
            <person name="Hutchinson M.I."/>
            <person name="Powell A.J."/>
            <person name="Barry K."/>
            <person name="Miller A.N."/>
            <person name="Grigoriev I.V."/>
            <person name="Debuchy R."/>
            <person name="Gladieux P."/>
            <person name="Thoren M.H."/>
            <person name="Johannesson H."/>
        </authorList>
    </citation>
    <scope>NUCLEOTIDE SEQUENCE</scope>
    <source>
        <strain evidence="6">CBS 232.78</strain>
    </source>
</reference>
<keyword evidence="4" id="KW-0560">Oxidoreductase</keyword>
<keyword evidence="2" id="KW-0285">Flavoprotein</keyword>
<organism evidence="6 7">
    <name type="scientific">Podospora didyma</name>
    <dbReference type="NCBI Taxonomy" id="330526"/>
    <lineage>
        <taxon>Eukaryota</taxon>
        <taxon>Fungi</taxon>
        <taxon>Dikarya</taxon>
        <taxon>Ascomycota</taxon>
        <taxon>Pezizomycotina</taxon>
        <taxon>Sordariomycetes</taxon>
        <taxon>Sordariomycetidae</taxon>
        <taxon>Sordariales</taxon>
        <taxon>Podosporaceae</taxon>
        <taxon>Podospora</taxon>
    </lineage>
</organism>
<protein>
    <submittedName>
        <fullName evidence="6">NADH oxidase</fullName>
    </submittedName>
</protein>
<dbReference type="Proteomes" id="UP001285441">
    <property type="component" value="Unassembled WGS sequence"/>
</dbReference>
<keyword evidence="7" id="KW-1185">Reference proteome</keyword>
<keyword evidence="3" id="KW-0288">FMN</keyword>
<dbReference type="SUPFAM" id="SSF51395">
    <property type="entry name" value="FMN-linked oxidoreductases"/>
    <property type="match status" value="1"/>
</dbReference>
<evidence type="ECO:0000256" key="3">
    <source>
        <dbReference type="ARBA" id="ARBA00022643"/>
    </source>
</evidence>
<evidence type="ECO:0000259" key="5">
    <source>
        <dbReference type="Pfam" id="PF00724"/>
    </source>
</evidence>
<proteinExistence type="inferred from homology"/>
<dbReference type="Gene3D" id="3.20.20.70">
    <property type="entry name" value="Aldolase class I"/>
    <property type="match status" value="1"/>
</dbReference>
<dbReference type="CDD" id="cd04733">
    <property type="entry name" value="OYE_like_2_FMN"/>
    <property type="match status" value="1"/>
</dbReference>
<evidence type="ECO:0000256" key="4">
    <source>
        <dbReference type="ARBA" id="ARBA00023002"/>
    </source>
</evidence>
<gene>
    <name evidence="6" type="ORF">B0H63DRAFT_552442</name>
</gene>
<dbReference type="Pfam" id="PF00724">
    <property type="entry name" value="Oxidored_FMN"/>
    <property type="match status" value="1"/>
</dbReference>
<evidence type="ECO:0000256" key="2">
    <source>
        <dbReference type="ARBA" id="ARBA00022630"/>
    </source>
</evidence>
<feature type="domain" description="NADH:flavin oxidoreductase/NADH oxidase N-terminal" evidence="5">
    <location>
        <begin position="22"/>
        <end position="368"/>
    </location>
</feature>
<dbReference type="GO" id="GO:0010181">
    <property type="term" value="F:FMN binding"/>
    <property type="evidence" value="ECO:0007669"/>
    <property type="project" value="InterPro"/>
</dbReference>
<evidence type="ECO:0000313" key="6">
    <source>
        <dbReference type="EMBL" id="KAK3370432.1"/>
    </source>
</evidence>
<dbReference type="PANTHER" id="PTHR43656:SF5">
    <property type="entry name" value="NADH:FLAVIN OXIDOREDUCTASE_NADH OXIDASE N-TERMINAL DOMAIN-CONTAINING PROTEIN"/>
    <property type="match status" value="1"/>
</dbReference>
<comment type="similarity">
    <text evidence="1">Belongs to the NADH:flavin oxidoreductase/NADH oxidase family.</text>
</comment>
<name>A0AAE0K6D4_9PEZI</name>
<reference evidence="6" key="1">
    <citation type="journal article" date="2023" name="Mol. Phylogenet. Evol.">
        <title>Genome-scale phylogeny and comparative genomics of the fungal order Sordariales.</title>
        <authorList>
            <person name="Hensen N."/>
            <person name="Bonometti L."/>
            <person name="Westerberg I."/>
            <person name="Brannstrom I.O."/>
            <person name="Guillou S."/>
            <person name="Cros-Aarteil S."/>
            <person name="Calhoun S."/>
            <person name="Haridas S."/>
            <person name="Kuo A."/>
            <person name="Mondo S."/>
            <person name="Pangilinan J."/>
            <person name="Riley R."/>
            <person name="LaButti K."/>
            <person name="Andreopoulos B."/>
            <person name="Lipzen A."/>
            <person name="Chen C."/>
            <person name="Yan M."/>
            <person name="Daum C."/>
            <person name="Ng V."/>
            <person name="Clum A."/>
            <person name="Steindorff A."/>
            <person name="Ohm R.A."/>
            <person name="Martin F."/>
            <person name="Silar P."/>
            <person name="Natvig D.O."/>
            <person name="Lalanne C."/>
            <person name="Gautier V."/>
            <person name="Ament-Velasquez S.L."/>
            <person name="Kruys A."/>
            <person name="Hutchinson M.I."/>
            <person name="Powell A.J."/>
            <person name="Barry K."/>
            <person name="Miller A.N."/>
            <person name="Grigoriev I.V."/>
            <person name="Debuchy R."/>
            <person name="Gladieux P."/>
            <person name="Hiltunen Thoren M."/>
            <person name="Johannesson H."/>
        </authorList>
    </citation>
    <scope>NUCLEOTIDE SEQUENCE</scope>
    <source>
        <strain evidence="6">CBS 232.78</strain>
    </source>
</reference>